<dbReference type="Proteomes" id="UP000235220">
    <property type="component" value="Chromosome 15"/>
</dbReference>
<name>A0A6P9EBK9_JUGRE</name>
<keyword evidence="2" id="KW-1133">Transmembrane helix</keyword>
<protein>
    <submittedName>
        <fullName evidence="4">UPF0481 protein At3g47200-like</fullName>
    </submittedName>
</protein>
<evidence type="ECO:0000313" key="4">
    <source>
        <dbReference type="RefSeq" id="XP_035541738.1"/>
    </source>
</evidence>
<dbReference type="GeneID" id="108990389"/>
<dbReference type="PANTHER" id="PTHR31170">
    <property type="entry name" value="BNAC04G53230D PROTEIN"/>
    <property type="match status" value="1"/>
</dbReference>
<reference evidence="4" key="1">
    <citation type="submission" date="2025-08" db="UniProtKB">
        <authorList>
            <consortium name="RefSeq"/>
        </authorList>
    </citation>
    <scope>IDENTIFICATION</scope>
    <source>
        <tissue evidence="4">Leaves</tissue>
    </source>
</reference>
<dbReference type="InterPro" id="IPR004158">
    <property type="entry name" value="DUF247_pln"/>
</dbReference>
<dbReference type="InParanoid" id="A0A6P9EBK9"/>
<dbReference type="KEGG" id="jre:108990389"/>
<feature type="compositionally biased region" description="Low complexity" evidence="1">
    <location>
        <begin position="1"/>
        <end position="16"/>
    </location>
</feature>
<evidence type="ECO:0000256" key="1">
    <source>
        <dbReference type="SAM" id="MobiDB-lite"/>
    </source>
</evidence>
<keyword evidence="2" id="KW-0812">Transmembrane</keyword>
<dbReference type="RefSeq" id="XP_035541738.1">
    <property type="nucleotide sequence ID" value="XM_035685845.1"/>
</dbReference>
<dbReference type="PANTHER" id="PTHR31170:SF21">
    <property type="match status" value="1"/>
</dbReference>
<sequence>MEIISSSHQGESSTSSNYQKPLREFTQEELDLMINKQVTKYSEEAKKLQEEADLGNTRCIYRVLPRLKEINGKSIYEPRMVSIGPYYYNLRNEKFKMAEDCKRKCFGSMLVKAANHDIQHYIYKCCLQRISELEVDIRKCYSAEFEVAGIEFLEMMVVDACFIIEIIDMFGPRKEVDSSESLAALAWMVPYFYRDFLLLENQIPFFVLQEVYMITRKMLDLRVSSSHLIYAALEFFKNGMKRLDLDIFDFTSMNVGETNQCSALHLLDLVRSSLMPFYYKRQRPEFPTETTFIHCVSKLRLAGIKVSPVKAHSFLEVKFKRAVIEMPNIAINDLMRCLLLNCVAFEQCHKRSKKYFTVYAIFLDCLVNTSEDIEYLRERNVIDNYLGDDSEAADFINRAGKDLVLNADKGFYLGKLFKDVDKHYQKRWMWKWASFERVYFDKPWLLLSAAGGILLVLATSFQAVMAFLTYKYKKC</sequence>
<organism evidence="3 4">
    <name type="scientific">Juglans regia</name>
    <name type="common">English walnut</name>
    <dbReference type="NCBI Taxonomy" id="51240"/>
    <lineage>
        <taxon>Eukaryota</taxon>
        <taxon>Viridiplantae</taxon>
        <taxon>Streptophyta</taxon>
        <taxon>Embryophyta</taxon>
        <taxon>Tracheophyta</taxon>
        <taxon>Spermatophyta</taxon>
        <taxon>Magnoliopsida</taxon>
        <taxon>eudicotyledons</taxon>
        <taxon>Gunneridae</taxon>
        <taxon>Pentapetalae</taxon>
        <taxon>rosids</taxon>
        <taxon>fabids</taxon>
        <taxon>Fagales</taxon>
        <taxon>Juglandaceae</taxon>
        <taxon>Juglans</taxon>
    </lineage>
</organism>
<evidence type="ECO:0000256" key="2">
    <source>
        <dbReference type="SAM" id="Phobius"/>
    </source>
</evidence>
<dbReference type="OrthoDB" id="1722277at2759"/>
<gene>
    <name evidence="4" type="primary">LOC108990389</name>
</gene>
<accession>A0A6P9EBK9</accession>
<proteinExistence type="predicted"/>
<feature type="transmembrane region" description="Helical" evidence="2">
    <location>
        <begin position="444"/>
        <end position="470"/>
    </location>
</feature>
<feature type="region of interest" description="Disordered" evidence="1">
    <location>
        <begin position="1"/>
        <end position="20"/>
    </location>
</feature>
<evidence type="ECO:0000313" key="3">
    <source>
        <dbReference type="Proteomes" id="UP000235220"/>
    </source>
</evidence>
<dbReference type="AlphaFoldDB" id="A0A6P9EBK9"/>
<keyword evidence="2" id="KW-0472">Membrane</keyword>
<dbReference type="Pfam" id="PF03140">
    <property type="entry name" value="DUF247"/>
    <property type="match status" value="1"/>
</dbReference>
<keyword evidence="3" id="KW-1185">Reference proteome</keyword>